<evidence type="ECO:0000256" key="3">
    <source>
        <dbReference type="ARBA" id="ARBA00022989"/>
    </source>
</evidence>
<dbReference type="InterPro" id="IPR049326">
    <property type="entry name" value="Rhodopsin_dom_fungi"/>
</dbReference>
<evidence type="ECO:0000313" key="10">
    <source>
        <dbReference type="Proteomes" id="UP000241587"/>
    </source>
</evidence>
<name>A0A2T4H1J4_FUSCU</name>
<keyword evidence="4 6" id="KW-0472">Membrane</keyword>
<reference evidence="9" key="2">
    <citation type="submission" date="2020-11" db="EMBL/GenBank/DDBJ databases">
        <title>The chromosome-scale genome resource for two endophytic Fusarium species: F. culmorum and F. pseudograminearum.</title>
        <authorList>
            <person name="Yuan Z."/>
        </authorList>
    </citation>
    <scope>NUCLEOTIDE SEQUENCE</scope>
    <source>
        <strain evidence="9">Class2-1B</strain>
    </source>
</reference>
<evidence type="ECO:0000256" key="1">
    <source>
        <dbReference type="ARBA" id="ARBA00004141"/>
    </source>
</evidence>
<comment type="subcellular location">
    <subcellularLocation>
        <location evidence="1">Membrane</location>
        <topology evidence="1">Multi-pass membrane protein</topology>
    </subcellularLocation>
</comment>
<feature type="transmembrane region" description="Helical" evidence="6">
    <location>
        <begin position="185"/>
        <end position="207"/>
    </location>
</feature>
<feature type="transmembrane region" description="Helical" evidence="6">
    <location>
        <begin position="149"/>
        <end position="173"/>
    </location>
</feature>
<dbReference type="EMBL" id="CP064749">
    <property type="protein sequence ID" value="QPC64248.1"/>
    <property type="molecule type" value="Genomic_DNA"/>
</dbReference>
<proteinExistence type="inferred from homology"/>
<dbReference type="GO" id="GO:0016020">
    <property type="term" value="C:membrane"/>
    <property type="evidence" value="ECO:0007669"/>
    <property type="project" value="UniProtKB-SubCell"/>
</dbReference>
<dbReference type="AlphaFoldDB" id="A0A2T4H1J4"/>
<reference evidence="8 10" key="1">
    <citation type="submission" date="2018-02" db="EMBL/GenBank/DDBJ databases">
        <title>Fusarium culmorum secondary metabolites in fungal-bacterial-plant interactions.</title>
        <authorList>
            <person name="Schmidt R."/>
        </authorList>
    </citation>
    <scope>NUCLEOTIDE SEQUENCE [LARGE SCALE GENOMIC DNA]</scope>
    <source>
        <strain evidence="8 10">PV</strain>
    </source>
</reference>
<evidence type="ECO:0000259" key="7">
    <source>
        <dbReference type="Pfam" id="PF20684"/>
    </source>
</evidence>
<dbReference type="Proteomes" id="UP000241587">
    <property type="component" value="Unassembled WGS sequence"/>
</dbReference>
<dbReference type="PANTHER" id="PTHR33048">
    <property type="entry name" value="PTH11-LIKE INTEGRAL MEMBRANE PROTEIN (AFU_ORTHOLOGUE AFUA_5G11245)"/>
    <property type="match status" value="1"/>
</dbReference>
<sequence length="273" mass="31082">MNPGTLAQNVDIMFLLFVPRTRRLSSSMTRNDDPRGGYVPVSELPTSPLQQGAIAIIFILAALSVLVWATRIYYRCNKKQVGLDDWLVTAATMFLIGLVVPNYYYMSHPHPHFNGHNLHSKVFRYGYTGFHTDDIPDDLDMEPVLFYNWIMQVLYNHILALVKSSLLFFLLRLGGHRRSIRRPIYALNTLNIALMIAIFLTVILQTIPIRAFCDQSVAPRHQIDRPVFYISTAIITTVTDFLVLLIPFWVFVGLKMRLAAKLGLIVVFLADGV</sequence>
<feature type="transmembrane region" description="Helical" evidence="6">
    <location>
        <begin position="53"/>
        <end position="74"/>
    </location>
</feature>
<dbReference type="OrthoDB" id="5283415at2759"/>
<keyword evidence="10" id="KW-1185">Reference proteome</keyword>
<evidence type="ECO:0000313" key="9">
    <source>
        <dbReference type="EMBL" id="QPC64248.1"/>
    </source>
</evidence>
<organism evidence="8 10">
    <name type="scientific">Fusarium culmorum</name>
    <dbReference type="NCBI Taxonomy" id="5516"/>
    <lineage>
        <taxon>Eukaryota</taxon>
        <taxon>Fungi</taxon>
        <taxon>Dikarya</taxon>
        <taxon>Ascomycota</taxon>
        <taxon>Pezizomycotina</taxon>
        <taxon>Sordariomycetes</taxon>
        <taxon>Hypocreomycetidae</taxon>
        <taxon>Hypocreales</taxon>
        <taxon>Nectriaceae</taxon>
        <taxon>Fusarium</taxon>
    </lineage>
</organism>
<accession>A0A2T4H1J4</accession>
<keyword evidence="3 6" id="KW-1133">Transmembrane helix</keyword>
<evidence type="ECO:0000256" key="6">
    <source>
        <dbReference type="SAM" id="Phobius"/>
    </source>
</evidence>
<feature type="domain" description="Rhodopsin" evidence="7">
    <location>
        <begin position="71"/>
        <end position="269"/>
    </location>
</feature>
<gene>
    <name evidence="8" type="ORF">FCULG_00007457</name>
    <name evidence="9" type="ORF">HYE67_006479</name>
</gene>
<evidence type="ECO:0000256" key="2">
    <source>
        <dbReference type="ARBA" id="ARBA00022692"/>
    </source>
</evidence>
<evidence type="ECO:0000256" key="5">
    <source>
        <dbReference type="ARBA" id="ARBA00038359"/>
    </source>
</evidence>
<dbReference type="InterPro" id="IPR052337">
    <property type="entry name" value="SAT4-like"/>
</dbReference>
<comment type="similarity">
    <text evidence="5">Belongs to the SAT4 family.</text>
</comment>
<feature type="transmembrane region" description="Helical" evidence="6">
    <location>
        <begin position="227"/>
        <end position="252"/>
    </location>
</feature>
<dbReference type="Pfam" id="PF20684">
    <property type="entry name" value="Fung_rhodopsin"/>
    <property type="match status" value="1"/>
</dbReference>
<keyword evidence="2 6" id="KW-0812">Transmembrane</keyword>
<protein>
    <recommendedName>
        <fullName evidence="7">Rhodopsin domain-containing protein</fullName>
    </recommendedName>
</protein>
<evidence type="ECO:0000256" key="4">
    <source>
        <dbReference type="ARBA" id="ARBA00023136"/>
    </source>
</evidence>
<dbReference type="Proteomes" id="UP000663297">
    <property type="component" value="Chromosome 3"/>
</dbReference>
<dbReference type="EMBL" id="PVEM01000003">
    <property type="protein sequence ID" value="PTD09655.1"/>
    <property type="molecule type" value="Genomic_DNA"/>
</dbReference>
<evidence type="ECO:0000313" key="8">
    <source>
        <dbReference type="EMBL" id="PTD09655.1"/>
    </source>
</evidence>
<dbReference type="PANTHER" id="PTHR33048:SF55">
    <property type="entry name" value="INTEGRAL MEMBRANE PROTEIN"/>
    <property type="match status" value="1"/>
</dbReference>
<feature type="transmembrane region" description="Helical" evidence="6">
    <location>
        <begin position="86"/>
        <end position="105"/>
    </location>
</feature>